<reference evidence="2" key="1">
    <citation type="submission" date="2015-07" db="EMBL/GenBank/DDBJ databases">
        <title>Genome sequencing project for genomic taxonomy and phylogenomics of Bacillus-like bacteria.</title>
        <authorList>
            <person name="Liu B."/>
            <person name="Wang J."/>
            <person name="Zhu Y."/>
            <person name="Liu G."/>
            <person name="Chen Q."/>
            <person name="Chen Z."/>
            <person name="Lan J."/>
            <person name="Che J."/>
            <person name="Ge C."/>
            <person name="Shi H."/>
            <person name="Pan Z."/>
            <person name="Liu X."/>
        </authorList>
    </citation>
    <scope>NUCLEOTIDE SEQUENCE [LARGE SCALE GENOMIC DNA]</scope>
    <source>
        <strain evidence="2">FJAT-27997</strain>
    </source>
</reference>
<evidence type="ECO:0000313" key="2">
    <source>
        <dbReference type="Proteomes" id="UP000037146"/>
    </source>
</evidence>
<gene>
    <name evidence="1" type="ORF">AC625_05775</name>
</gene>
<dbReference type="PATRIC" id="fig|1679170.3.peg.1234"/>
<dbReference type="Proteomes" id="UP000037146">
    <property type="component" value="Unassembled WGS sequence"/>
</dbReference>
<dbReference type="EMBL" id="LFZW01000001">
    <property type="protein sequence ID" value="KMY49083.1"/>
    <property type="molecule type" value="Genomic_DNA"/>
</dbReference>
<organism evidence="1 2">
    <name type="scientific">Peribacillus loiseleuriae</name>
    <dbReference type="NCBI Taxonomy" id="1679170"/>
    <lineage>
        <taxon>Bacteria</taxon>
        <taxon>Bacillati</taxon>
        <taxon>Bacillota</taxon>
        <taxon>Bacilli</taxon>
        <taxon>Bacillales</taxon>
        <taxon>Bacillaceae</taxon>
        <taxon>Peribacillus</taxon>
    </lineage>
</organism>
<dbReference type="Pfam" id="PF10815">
    <property type="entry name" value="ComZ"/>
    <property type="match status" value="1"/>
</dbReference>
<dbReference type="AlphaFoldDB" id="A0A0K9GR25"/>
<proteinExistence type="predicted"/>
<keyword evidence="2" id="KW-1185">Reference proteome</keyword>
<evidence type="ECO:0000313" key="1">
    <source>
        <dbReference type="EMBL" id="KMY49083.1"/>
    </source>
</evidence>
<accession>A0A0K9GR25</accession>
<comment type="caution">
    <text evidence="1">The sequence shown here is derived from an EMBL/GenBank/DDBJ whole genome shotgun (WGS) entry which is preliminary data.</text>
</comment>
<dbReference type="InterPro" id="IPR024558">
    <property type="entry name" value="ComZ"/>
</dbReference>
<protein>
    <submittedName>
        <fullName evidence="1">Competence protein ComG</fullName>
    </submittedName>
</protein>
<sequence>MQNDKTMEFMAIAMKYFPEAKAKLEESGVEVSMEMVMPFLEIFKSVMYEAYELGKKDVANQI</sequence>
<dbReference type="RefSeq" id="WP_049680415.1">
    <property type="nucleotide sequence ID" value="NZ_LFZW01000001.1"/>
</dbReference>
<name>A0A0K9GR25_9BACI</name>